<dbReference type="PANTHER" id="PTHR33164:SF106">
    <property type="entry name" value="TRANSCRIPTIONAL REGULATORY PROTEIN"/>
    <property type="match status" value="1"/>
</dbReference>
<reference evidence="2" key="1">
    <citation type="submission" date="2020-10" db="EMBL/GenBank/DDBJ databases">
        <authorList>
            <person name="Gilroy R."/>
        </authorList>
    </citation>
    <scope>NUCLEOTIDE SEQUENCE</scope>
    <source>
        <strain evidence="2">ChiGjej1B1-24693</strain>
    </source>
</reference>
<dbReference type="Gene3D" id="1.10.10.10">
    <property type="entry name" value="Winged helix-like DNA-binding domain superfamily/Winged helix DNA-binding domain"/>
    <property type="match status" value="1"/>
</dbReference>
<dbReference type="GO" id="GO:0003700">
    <property type="term" value="F:DNA-binding transcription factor activity"/>
    <property type="evidence" value="ECO:0007669"/>
    <property type="project" value="InterPro"/>
</dbReference>
<dbReference type="InterPro" id="IPR000835">
    <property type="entry name" value="HTH_MarR-typ"/>
</dbReference>
<evidence type="ECO:0000259" key="1">
    <source>
        <dbReference type="PROSITE" id="PS50995"/>
    </source>
</evidence>
<accession>A0A9D1KM75</accession>
<dbReference type="AlphaFoldDB" id="A0A9D1KM75"/>
<organism evidence="2 3">
    <name type="scientific">Candidatus Avipropionibacterium avicola</name>
    <dbReference type="NCBI Taxonomy" id="2840701"/>
    <lineage>
        <taxon>Bacteria</taxon>
        <taxon>Bacillati</taxon>
        <taxon>Actinomycetota</taxon>
        <taxon>Actinomycetes</taxon>
        <taxon>Propionibacteriales</taxon>
        <taxon>Propionibacteriaceae</taxon>
        <taxon>Propionibacteriaceae incertae sedis</taxon>
        <taxon>Candidatus Avipropionibacterium</taxon>
    </lineage>
</organism>
<dbReference type="EMBL" id="DVLP01000193">
    <property type="protein sequence ID" value="HIT75181.1"/>
    <property type="molecule type" value="Genomic_DNA"/>
</dbReference>
<dbReference type="SUPFAM" id="SSF46785">
    <property type="entry name" value="Winged helix' DNA-binding domain"/>
    <property type="match status" value="1"/>
</dbReference>
<dbReference type="Proteomes" id="UP000886842">
    <property type="component" value="Unassembled WGS sequence"/>
</dbReference>
<reference evidence="2" key="2">
    <citation type="journal article" date="2021" name="PeerJ">
        <title>Extensive microbial diversity within the chicken gut microbiome revealed by metagenomics and culture.</title>
        <authorList>
            <person name="Gilroy R."/>
            <person name="Ravi A."/>
            <person name="Getino M."/>
            <person name="Pursley I."/>
            <person name="Horton D.L."/>
            <person name="Alikhan N.F."/>
            <person name="Baker D."/>
            <person name="Gharbi K."/>
            <person name="Hall N."/>
            <person name="Watson M."/>
            <person name="Adriaenssens E.M."/>
            <person name="Foster-Nyarko E."/>
            <person name="Jarju S."/>
            <person name="Secka A."/>
            <person name="Antonio M."/>
            <person name="Oren A."/>
            <person name="Chaudhuri R.R."/>
            <person name="La Ragione R."/>
            <person name="Hildebrand F."/>
            <person name="Pallen M.J."/>
        </authorList>
    </citation>
    <scope>NUCLEOTIDE SEQUENCE</scope>
    <source>
        <strain evidence="2">ChiGjej1B1-24693</strain>
    </source>
</reference>
<dbReference type="PROSITE" id="PS50995">
    <property type="entry name" value="HTH_MARR_2"/>
    <property type="match status" value="1"/>
</dbReference>
<dbReference type="PANTHER" id="PTHR33164">
    <property type="entry name" value="TRANSCRIPTIONAL REGULATOR, MARR FAMILY"/>
    <property type="match status" value="1"/>
</dbReference>
<dbReference type="Pfam" id="PF12802">
    <property type="entry name" value="MarR_2"/>
    <property type="match status" value="1"/>
</dbReference>
<evidence type="ECO:0000313" key="2">
    <source>
        <dbReference type="EMBL" id="HIT75181.1"/>
    </source>
</evidence>
<sequence length="187" mass="20835">MTEGEPAAEQFPLYAIRAADPRGEMVAPDEVPTDDLAQIDEVMSAMGHLRTVERRLAEASQEFMKLNETDMRALHYLMIAENQDQPVTASALARYLRITTASTTKLIDRLERQHHVVRHRHPSDRRALLITVSATTRTAAIASMGRHQASRVKVAAELSPEQRAVVIDFLNDTATALQESLDRPPEG</sequence>
<dbReference type="InterPro" id="IPR036390">
    <property type="entry name" value="WH_DNA-bd_sf"/>
</dbReference>
<name>A0A9D1KM75_9ACTN</name>
<dbReference type="SMART" id="SM00347">
    <property type="entry name" value="HTH_MARR"/>
    <property type="match status" value="1"/>
</dbReference>
<feature type="domain" description="HTH marR-type" evidence="1">
    <location>
        <begin position="39"/>
        <end position="175"/>
    </location>
</feature>
<proteinExistence type="predicted"/>
<dbReference type="GO" id="GO:0006950">
    <property type="term" value="P:response to stress"/>
    <property type="evidence" value="ECO:0007669"/>
    <property type="project" value="TreeGrafter"/>
</dbReference>
<dbReference type="InterPro" id="IPR036388">
    <property type="entry name" value="WH-like_DNA-bd_sf"/>
</dbReference>
<comment type="caution">
    <text evidence="2">The sequence shown here is derived from an EMBL/GenBank/DDBJ whole genome shotgun (WGS) entry which is preliminary data.</text>
</comment>
<protein>
    <submittedName>
        <fullName evidence="2">MarR family transcriptional regulator</fullName>
    </submittedName>
</protein>
<evidence type="ECO:0000313" key="3">
    <source>
        <dbReference type="Proteomes" id="UP000886842"/>
    </source>
</evidence>
<dbReference type="InterPro" id="IPR039422">
    <property type="entry name" value="MarR/SlyA-like"/>
</dbReference>
<gene>
    <name evidence="2" type="ORF">IAA98_06330</name>
</gene>